<keyword evidence="3" id="KW-0963">Cytoplasm</keyword>
<dbReference type="EMBL" id="VMBG01000002">
    <property type="protein sequence ID" value="TSJ77459.1"/>
    <property type="molecule type" value="Genomic_DNA"/>
</dbReference>
<comment type="subcellular location">
    <subcellularLocation>
        <location evidence="3">Cytoplasm</location>
    </subcellularLocation>
</comment>
<gene>
    <name evidence="3" type="primary">ureD</name>
    <name evidence="4" type="ORF">FPL22_15335</name>
</gene>
<comment type="function">
    <text evidence="3">Required for maturation of urease via the functional incorporation of the urease nickel metallocenter.</text>
</comment>
<name>A0A556QLD6_9BACT</name>
<reference evidence="4 5" key="1">
    <citation type="submission" date="2019-07" db="EMBL/GenBank/DDBJ databases">
        <title>Description of 53C-WASEF.</title>
        <authorList>
            <person name="Pitt A."/>
            <person name="Hahn M.W."/>
        </authorList>
    </citation>
    <scope>NUCLEOTIDE SEQUENCE [LARGE SCALE GENOMIC DNA]</scope>
    <source>
        <strain evidence="4 5">53C-WASEF</strain>
    </source>
</reference>
<dbReference type="HAMAP" id="MF_01384">
    <property type="entry name" value="UreD"/>
    <property type="match status" value="1"/>
</dbReference>
<dbReference type="PANTHER" id="PTHR33643">
    <property type="entry name" value="UREASE ACCESSORY PROTEIN D"/>
    <property type="match status" value="1"/>
</dbReference>
<dbReference type="PANTHER" id="PTHR33643:SF1">
    <property type="entry name" value="UREASE ACCESSORY PROTEIN D"/>
    <property type="match status" value="1"/>
</dbReference>
<evidence type="ECO:0000256" key="2">
    <source>
        <dbReference type="ARBA" id="ARBA00023186"/>
    </source>
</evidence>
<evidence type="ECO:0000256" key="3">
    <source>
        <dbReference type="HAMAP-Rule" id="MF_01384"/>
    </source>
</evidence>
<accession>A0A556QLD6</accession>
<organism evidence="4 5">
    <name type="scientific">Rariglobus hedericola</name>
    <dbReference type="NCBI Taxonomy" id="2597822"/>
    <lineage>
        <taxon>Bacteria</taxon>
        <taxon>Pseudomonadati</taxon>
        <taxon>Verrucomicrobiota</taxon>
        <taxon>Opitutia</taxon>
        <taxon>Opitutales</taxon>
        <taxon>Opitutaceae</taxon>
        <taxon>Rariglobus</taxon>
    </lineage>
</organism>
<comment type="subunit">
    <text evidence="3">UreD, UreF and UreG form a complex that acts as a GTP-hydrolysis-dependent molecular chaperone, activating the urease apoprotein by helping to assemble the nickel containing metallocenter of UreC. The UreE protein probably delivers the nickel.</text>
</comment>
<keyword evidence="5" id="KW-1185">Reference proteome</keyword>
<evidence type="ECO:0000256" key="1">
    <source>
        <dbReference type="ARBA" id="ARBA00007177"/>
    </source>
</evidence>
<dbReference type="InterPro" id="IPR002669">
    <property type="entry name" value="UreD"/>
</dbReference>
<dbReference type="RefSeq" id="WP_144353867.1">
    <property type="nucleotide sequence ID" value="NZ_CBCRVV010000008.1"/>
</dbReference>
<dbReference type="GO" id="GO:0016151">
    <property type="term" value="F:nickel cation binding"/>
    <property type="evidence" value="ECO:0007669"/>
    <property type="project" value="UniProtKB-UniRule"/>
</dbReference>
<proteinExistence type="inferred from homology"/>
<comment type="caution">
    <text evidence="4">The sequence shown here is derived from an EMBL/GenBank/DDBJ whole genome shotgun (WGS) entry which is preliminary data.</text>
</comment>
<evidence type="ECO:0000313" key="4">
    <source>
        <dbReference type="EMBL" id="TSJ77459.1"/>
    </source>
</evidence>
<dbReference type="AlphaFoldDB" id="A0A556QLD6"/>
<keyword evidence="3" id="KW-0996">Nickel insertion</keyword>
<dbReference type="Proteomes" id="UP000315648">
    <property type="component" value="Unassembled WGS sequence"/>
</dbReference>
<dbReference type="GO" id="GO:0005737">
    <property type="term" value="C:cytoplasm"/>
    <property type="evidence" value="ECO:0007669"/>
    <property type="project" value="UniProtKB-SubCell"/>
</dbReference>
<protein>
    <recommendedName>
        <fullName evidence="3">Urease accessory protein UreD</fullName>
    </recommendedName>
</protein>
<sequence>MAQFHGQLFLRAEARADGQTAIGAQAFRAPYHVSKPYWDTETRTLLVQVVNPTAGILSGDRLESSVEVAPGAAMLLTTPSASRVFKMREGEANSTQRFVVESGGWLEVLPEPVVPHRGSVFHQRTELIVAADGAAFYADLLLPGRVAHGEAWEWKKLVLELDVRRDGERLLHERFEQDGAGLRALAALAGAGEGACFGNAVVIGPGLGAETAPAWRDQLHALHTDGVWLGASQLRLGGGWSIKFVAPDGVKLKQTLNAIRRILTPLCPHLACDARKL</sequence>
<evidence type="ECO:0000313" key="5">
    <source>
        <dbReference type="Proteomes" id="UP000315648"/>
    </source>
</evidence>
<comment type="similarity">
    <text evidence="1 3">Belongs to the UreD family.</text>
</comment>
<dbReference type="Pfam" id="PF01774">
    <property type="entry name" value="UreD"/>
    <property type="match status" value="1"/>
</dbReference>
<dbReference type="OrthoDB" id="5328682at2"/>
<keyword evidence="2 3" id="KW-0143">Chaperone</keyword>